<dbReference type="PANTHER" id="PTHR35901">
    <property type="entry name" value="RIBONUCLEASE VAPC3"/>
    <property type="match status" value="1"/>
</dbReference>
<comment type="function">
    <text evidence="6">Toxic component of a toxin-antitoxin (TA) system. An RNase.</text>
</comment>
<feature type="binding site" evidence="6">
    <location>
        <position position="94"/>
    </location>
    <ligand>
        <name>Mg(2+)</name>
        <dbReference type="ChEBI" id="CHEBI:18420"/>
    </ligand>
</feature>
<evidence type="ECO:0000256" key="5">
    <source>
        <dbReference type="ARBA" id="ARBA00022842"/>
    </source>
</evidence>
<keyword evidence="1 6" id="KW-1277">Toxin-antitoxin system</keyword>
<evidence type="ECO:0000256" key="3">
    <source>
        <dbReference type="ARBA" id="ARBA00022723"/>
    </source>
</evidence>
<keyword evidence="4 6" id="KW-0378">Hydrolase</keyword>
<dbReference type="InterPro" id="IPR002716">
    <property type="entry name" value="PIN_dom"/>
</dbReference>
<dbReference type="GO" id="GO:0016787">
    <property type="term" value="F:hydrolase activity"/>
    <property type="evidence" value="ECO:0007669"/>
    <property type="project" value="UniProtKB-KW"/>
</dbReference>
<dbReference type="Pfam" id="PF01850">
    <property type="entry name" value="PIN"/>
    <property type="match status" value="1"/>
</dbReference>
<keyword evidence="9" id="KW-1185">Reference proteome</keyword>
<comment type="caution">
    <text evidence="8">The sequence shown here is derived from an EMBL/GenBank/DDBJ whole genome shotgun (WGS) entry which is preliminary data.</text>
</comment>
<evidence type="ECO:0000313" key="8">
    <source>
        <dbReference type="EMBL" id="MDG3015243.1"/>
    </source>
</evidence>
<protein>
    <recommendedName>
        <fullName evidence="6">Ribonuclease VapC</fullName>
        <shortName evidence="6">RNase VapC</shortName>
        <ecNumber evidence="6">3.1.-.-</ecNumber>
    </recommendedName>
    <alternativeName>
        <fullName evidence="6">Toxin VapC</fullName>
    </alternativeName>
</protein>
<dbReference type="HAMAP" id="MF_00265">
    <property type="entry name" value="VapC_Nob1"/>
    <property type="match status" value="1"/>
</dbReference>
<accession>A0A9X4M4U0</accession>
<dbReference type="Proteomes" id="UP001152755">
    <property type="component" value="Unassembled WGS sequence"/>
</dbReference>
<proteinExistence type="inferred from homology"/>
<dbReference type="InterPro" id="IPR051619">
    <property type="entry name" value="TypeII_TA_RNase_PINc/VapC"/>
</dbReference>
<dbReference type="CDD" id="cd09873">
    <property type="entry name" value="PIN_Pae0151-like"/>
    <property type="match status" value="1"/>
</dbReference>
<evidence type="ECO:0000256" key="2">
    <source>
        <dbReference type="ARBA" id="ARBA00022722"/>
    </source>
</evidence>
<feature type="binding site" evidence="6">
    <location>
        <position position="5"/>
    </location>
    <ligand>
        <name>Mg(2+)</name>
        <dbReference type="ChEBI" id="CHEBI:18420"/>
    </ligand>
</feature>
<dbReference type="Gene3D" id="3.40.50.1010">
    <property type="entry name" value="5'-nuclease"/>
    <property type="match status" value="1"/>
</dbReference>
<dbReference type="GO" id="GO:0004540">
    <property type="term" value="F:RNA nuclease activity"/>
    <property type="evidence" value="ECO:0007669"/>
    <property type="project" value="InterPro"/>
</dbReference>
<keyword evidence="3 6" id="KW-0479">Metal-binding</keyword>
<sequence>MQVVDASAVLDLLLRTPRGERVHALLDRDDVWAPQLVEVEVCSALARLERAGKVSPERLTRAYDSWRTFPYTAVSLSALRDRAWLLRDSVRVVDAFYVAAAVTLGAPLLTSDARLARSPVKGAAILLAQ</sequence>
<keyword evidence="2 6" id="KW-0540">Nuclease</keyword>
<dbReference type="GO" id="GO:0090729">
    <property type="term" value="F:toxin activity"/>
    <property type="evidence" value="ECO:0007669"/>
    <property type="project" value="UniProtKB-KW"/>
</dbReference>
<dbReference type="SUPFAM" id="SSF88723">
    <property type="entry name" value="PIN domain-like"/>
    <property type="match status" value="1"/>
</dbReference>
<name>A0A9X4M4U0_9ACTN</name>
<keyword evidence="6" id="KW-0800">Toxin</keyword>
<dbReference type="EC" id="3.1.-.-" evidence="6"/>
<comment type="similarity">
    <text evidence="6">Belongs to the PINc/VapC protein family.</text>
</comment>
<evidence type="ECO:0000256" key="1">
    <source>
        <dbReference type="ARBA" id="ARBA00022649"/>
    </source>
</evidence>
<comment type="cofactor">
    <cofactor evidence="6">
        <name>Mg(2+)</name>
        <dbReference type="ChEBI" id="CHEBI:18420"/>
    </cofactor>
</comment>
<dbReference type="InterPro" id="IPR029060">
    <property type="entry name" value="PIN-like_dom_sf"/>
</dbReference>
<dbReference type="EMBL" id="JANRHA010000007">
    <property type="protein sequence ID" value="MDG3015243.1"/>
    <property type="molecule type" value="Genomic_DNA"/>
</dbReference>
<dbReference type="AlphaFoldDB" id="A0A9X4M4U0"/>
<organism evidence="8 9">
    <name type="scientific">Speluncibacter jeojiensis</name>
    <dbReference type="NCBI Taxonomy" id="2710754"/>
    <lineage>
        <taxon>Bacteria</taxon>
        <taxon>Bacillati</taxon>
        <taxon>Actinomycetota</taxon>
        <taxon>Actinomycetes</taxon>
        <taxon>Mycobacteriales</taxon>
        <taxon>Speluncibacteraceae</taxon>
        <taxon>Speluncibacter</taxon>
    </lineage>
</organism>
<evidence type="ECO:0000259" key="7">
    <source>
        <dbReference type="Pfam" id="PF01850"/>
    </source>
</evidence>
<dbReference type="PANTHER" id="PTHR35901:SF1">
    <property type="entry name" value="EXONUCLEASE VAPC9"/>
    <property type="match status" value="1"/>
</dbReference>
<evidence type="ECO:0000313" key="9">
    <source>
        <dbReference type="Proteomes" id="UP001152755"/>
    </source>
</evidence>
<gene>
    <name evidence="6" type="primary">vapC</name>
    <name evidence="8" type="ORF">NVS88_11845</name>
</gene>
<dbReference type="RefSeq" id="WP_332519953.1">
    <property type="nucleotide sequence ID" value="NZ_JANRHA010000007.1"/>
</dbReference>
<evidence type="ECO:0000256" key="4">
    <source>
        <dbReference type="ARBA" id="ARBA00022801"/>
    </source>
</evidence>
<evidence type="ECO:0000256" key="6">
    <source>
        <dbReference type="HAMAP-Rule" id="MF_00265"/>
    </source>
</evidence>
<reference evidence="8" key="1">
    <citation type="submission" date="2022-08" db="EMBL/GenBank/DDBJ databases">
        <title>Genome analysis of Corynebacteriales strain.</title>
        <authorList>
            <person name="Lee S.D."/>
        </authorList>
    </citation>
    <scope>NUCLEOTIDE SEQUENCE</scope>
    <source>
        <strain evidence="8">D3-21</strain>
    </source>
</reference>
<feature type="domain" description="PIN" evidence="7">
    <location>
        <begin position="3"/>
        <end position="117"/>
    </location>
</feature>
<dbReference type="GO" id="GO:0000287">
    <property type="term" value="F:magnesium ion binding"/>
    <property type="evidence" value="ECO:0007669"/>
    <property type="project" value="UniProtKB-UniRule"/>
</dbReference>
<dbReference type="InterPro" id="IPR022907">
    <property type="entry name" value="VapC_family"/>
</dbReference>
<dbReference type="InterPro" id="IPR044153">
    <property type="entry name" value="PIN_Pae0151-like"/>
</dbReference>
<keyword evidence="5 6" id="KW-0460">Magnesium</keyword>